<dbReference type="InterPro" id="IPR000531">
    <property type="entry name" value="Beta-barrel_TonB"/>
</dbReference>
<dbReference type="GO" id="GO:0009279">
    <property type="term" value="C:cell outer membrane"/>
    <property type="evidence" value="ECO:0007669"/>
    <property type="project" value="UniProtKB-SubCell"/>
</dbReference>
<keyword evidence="5 9" id="KW-0812">Transmembrane</keyword>
<evidence type="ECO:0000256" key="4">
    <source>
        <dbReference type="ARBA" id="ARBA00022452"/>
    </source>
</evidence>
<evidence type="ECO:0000256" key="11">
    <source>
        <dbReference type="SAM" id="SignalP"/>
    </source>
</evidence>
<sequence>MKLLSQRSTTALLAGASTLLMAAAAHAQDDSTAKLSLGRVIVSAGAEKVAIDTPQAVTSLNQDDIDDSQASTIGDMLEAIPGFSVQGGVSALGQGFNIRGLGTGIADSDSRILMQVDGVSKFFEQYRMGAFFSEPELYKRVEVLRGPASSTLYGAGALAGVVNFQTKDASDFLKGDDQFGVRVRGGYETNANARFGSVIFAAKPIENLDVLAMYTTRKSDHYENGDGVEINPSNVDSSSYLLKGRYYIGGDKGHNIWASYQNWLSDSTQIYDQAEAFGATPVRRKVDDDTAVIGYENDFNGSNLFNISAQGSYAMSKVEQRDTTFLSGVTYSEFSYETLQGRLENQSKFTLSPDWNAFLFVGAQAYKQERRNPRVSATGSVTPGAATHPEGDMEKYGLYAQAEFVWSDKLTIIPGVRIDWTKLEPGAGVTTRTVVKDDAVSPKIAALYSFNDHVSVFGSIAHTVRMPVLDEIYSRTNTGASNFALNLEPEESDNYEVGFTLAFDGVALPGDAVRLKTTAFRNDVSNLITRGTATSSYFINLGESRFEGVEIEAEYASRGVFARAGLAFIEGEDRIRNVPLNTIPADELNLTVGYHWAEKGVTAGWRGEFASDQSEVSIASERTAGYGIHNLFLTWKPRSGFLEGMDVRAAVDNLGDTQFRRHLSSLDAEGRTFKLTIGKTF</sequence>
<feature type="signal peptide" evidence="11">
    <location>
        <begin position="1"/>
        <end position="27"/>
    </location>
</feature>
<evidence type="ECO:0000256" key="5">
    <source>
        <dbReference type="ARBA" id="ARBA00022692"/>
    </source>
</evidence>
<dbReference type="Gene3D" id="2.170.130.10">
    <property type="entry name" value="TonB-dependent receptor, plug domain"/>
    <property type="match status" value="1"/>
</dbReference>
<evidence type="ECO:0000256" key="2">
    <source>
        <dbReference type="ARBA" id="ARBA00009810"/>
    </source>
</evidence>
<dbReference type="InterPro" id="IPR037066">
    <property type="entry name" value="Plug_dom_sf"/>
</dbReference>
<dbReference type="PANTHER" id="PTHR30069">
    <property type="entry name" value="TONB-DEPENDENT OUTER MEMBRANE RECEPTOR"/>
    <property type="match status" value="1"/>
</dbReference>
<dbReference type="GO" id="GO:0015344">
    <property type="term" value="F:siderophore uptake transmembrane transporter activity"/>
    <property type="evidence" value="ECO:0007669"/>
    <property type="project" value="TreeGrafter"/>
</dbReference>
<keyword evidence="7 9" id="KW-0472">Membrane</keyword>
<keyword evidence="3 9" id="KW-0813">Transport</keyword>
<name>A0AB39KVK1_9CAUL</name>
<evidence type="ECO:0000256" key="1">
    <source>
        <dbReference type="ARBA" id="ARBA00004571"/>
    </source>
</evidence>
<comment type="similarity">
    <text evidence="2 9 10">Belongs to the TonB-dependent receptor family.</text>
</comment>
<dbReference type="NCBIfam" id="TIGR01785">
    <property type="entry name" value="TonB-hemin"/>
    <property type="match status" value="1"/>
</dbReference>
<gene>
    <name evidence="14" type="ORF">ABOZ73_02195</name>
</gene>
<dbReference type="GO" id="GO:0044718">
    <property type="term" value="P:siderophore transmembrane transport"/>
    <property type="evidence" value="ECO:0007669"/>
    <property type="project" value="TreeGrafter"/>
</dbReference>
<dbReference type="InterPro" id="IPR011276">
    <property type="entry name" value="TonB_haem/Hb_rcpt"/>
</dbReference>
<protein>
    <submittedName>
        <fullName evidence="14">TonB-dependent receptor</fullName>
    </submittedName>
</protein>
<evidence type="ECO:0000256" key="6">
    <source>
        <dbReference type="ARBA" id="ARBA00023077"/>
    </source>
</evidence>
<dbReference type="Pfam" id="PF07715">
    <property type="entry name" value="Plug"/>
    <property type="match status" value="1"/>
</dbReference>
<dbReference type="Pfam" id="PF00593">
    <property type="entry name" value="TonB_dep_Rec_b-barrel"/>
    <property type="match status" value="1"/>
</dbReference>
<evidence type="ECO:0000256" key="9">
    <source>
        <dbReference type="PROSITE-ProRule" id="PRU01360"/>
    </source>
</evidence>
<proteinExistence type="inferred from homology"/>
<dbReference type="SUPFAM" id="SSF56935">
    <property type="entry name" value="Porins"/>
    <property type="match status" value="1"/>
</dbReference>
<feature type="domain" description="TonB-dependent receptor-like beta-barrel" evidence="12">
    <location>
        <begin position="240"/>
        <end position="654"/>
    </location>
</feature>
<keyword evidence="6 10" id="KW-0798">TonB box</keyword>
<dbReference type="RefSeq" id="WP_369060347.1">
    <property type="nucleotide sequence ID" value="NZ_CP158375.1"/>
</dbReference>
<reference evidence="14" key="1">
    <citation type="submission" date="2024-06" db="EMBL/GenBank/DDBJ databases">
        <title>Caulobacter inopinatus, sp. nov.</title>
        <authorList>
            <person name="Donachie S.P."/>
        </authorList>
    </citation>
    <scope>NUCLEOTIDE SEQUENCE</scope>
    <source>
        <strain evidence="14">73W</strain>
    </source>
</reference>
<evidence type="ECO:0000313" key="14">
    <source>
        <dbReference type="EMBL" id="XDO97251.1"/>
    </source>
</evidence>
<dbReference type="CDD" id="cd01347">
    <property type="entry name" value="ligand_gated_channel"/>
    <property type="match status" value="1"/>
</dbReference>
<evidence type="ECO:0000256" key="3">
    <source>
        <dbReference type="ARBA" id="ARBA00022448"/>
    </source>
</evidence>
<dbReference type="InterPro" id="IPR039426">
    <property type="entry name" value="TonB-dep_rcpt-like"/>
</dbReference>
<dbReference type="Gene3D" id="2.40.170.20">
    <property type="entry name" value="TonB-dependent receptor, beta-barrel domain"/>
    <property type="match status" value="1"/>
</dbReference>
<keyword evidence="8 9" id="KW-0998">Cell outer membrane</keyword>
<evidence type="ECO:0000256" key="10">
    <source>
        <dbReference type="RuleBase" id="RU003357"/>
    </source>
</evidence>
<dbReference type="InterPro" id="IPR036942">
    <property type="entry name" value="Beta-barrel_TonB_sf"/>
</dbReference>
<evidence type="ECO:0000259" key="12">
    <source>
        <dbReference type="Pfam" id="PF00593"/>
    </source>
</evidence>
<dbReference type="InterPro" id="IPR012910">
    <property type="entry name" value="Plug_dom"/>
</dbReference>
<comment type="subcellular location">
    <subcellularLocation>
        <location evidence="1 9">Cell outer membrane</location>
        <topology evidence="1 9">Multi-pass membrane protein</topology>
    </subcellularLocation>
</comment>
<organism evidence="14">
    <name type="scientific">Caulobacter sp. 73W</name>
    <dbReference type="NCBI Taxonomy" id="3161137"/>
    <lineage>
        <taxon>Bacteria</taxon>
        <taxon>Pseudomonadati</taxon>
        <taxon>Pseudomonadota</taxon>
        <taxon>Alphaproteobacteria</taxon>
        <taxon>Caulobacterales</taxon>
        <taxon>Caulobacteraceae</taxon>
        <taxon>Caulobacter</taxon>
    </lineage>
</organism>
<evidence type="ECO:0000259" key="13">
    <source>
        <dbReference type="Pfam" id="PF07715"/>
    </source>
</evidence>
<dbReference type="EMBL" id="CP158375">
    <property type="protein sequence ID" value="XDO97251.1"/>
    <property type="molecule type" value="Genomic_DNA"/>
</dbReference>
<feature type="domain" description="TonB-dependent receptor plug" evidence="13">
    <location>
        <begin position="51"/>
        <end position="161"/>
    </location>
</feature>
<dbReference type="AlphaFoldDB" id="A0AB39KVK1"/>
<keyword evidence="11" id="KW-0732">Signal</keyword>
<evidence type="ECO:0000256" key="8">
    <source>
        <dbReference type="ARBA" id="ARBA00023237"/>
    </source>
</evidence>
<keyword evidence="14" id="KW-0675">Receptor</keyword>
<dbReference type="GO" id="GO:0015232">
    <property type="term" value="F:heme transmembrane transporter activity"/>
    <property type="evidence" value="ECO:0007669"/>
    <property type="project" value="InterPro"/>
</dbReference>
<evidence type="ECO:0000256" key="7">
    <source>
        <dbReference type="ARBA" id="ARBA00023136"/>
    </source>
</evidence>
<accession>A0AB39KVK1</accession>
<dbReference type="PROSITE" id="PS52016">
    <property type="entry name" value="TONB_DEPENDENT_REC_3"/>
    <property type="match status" value="1"/>
</dbReference>
<dbReference type="PANTHER" id="PTHR30069:SF41">
    <property type="entry name" value="HEME_HEMOPEXIN UTILIZATION PROTEIN C"/>
    <property type="match status" value="1"/>
</dbReference>
<keyword evidence="4 9" id="KW-1134">Transmembrane beta strand</keyword>
<feature type="chain" id="PRO_5044347590" evidence="11">
    <location>
        <begin position="28"/>
        <end position="681"/>
    </location>
</feature>